<evidence type="ECO:0000313" key="1">
    <source>
        <dbReference type="EMBL" id="MCF2302870.1"/>
    </source>
</evidence>
<accession>A0AAW4ZWS8</accession>
<gene>
    <name evidence="1" type="ORF">GLP33_14140</name>
</gene>
<sequence>MKNVAIAIIVSSLIATSGYVAIQMYDRAGTETTVHFDSGHQMIGKLIGENVNYEYEIKKNNGEVISSGPLNKLLADVKSWKGTDTLKDGFTLYLQSDITFKGTIAIQEVSLSNEALAKNMSADDITKAVNAYKQNTLVYINNNRSDLISR</sequence>
<dbReference type="RefSeq" id="WP_065191996.1">
    <property type="nucleotide sequence ID" value="NZ_LZFE01000001.1"/>
</dbReference>
<protein>
    <submittedName>
        <fullName evidence="1">Uncharacterized protein</fullName>
    </submittedName>
</protein>
<reference evidence="1" key="1">
    <citation type="submission" date="2019-11" db="EMBL/GenBank/DDBJ databases">
        <title>Comparative genomics of photobacteria reveal adaptation to distinct habitats.</title>
        <authorList>
            <person name="Fuertes-Perez S."/>
            <person name="Hilgarth M."/>
            <person name="Vogel R.F."/>
        </authorList>
    </citation>
    <scope>NUCLEOTIDE SEQUENCE</scope>
    <source>
        <strain evidence="1">TMW2.2145</strain>
    </source>
</reference>
<evidence type="ECO:0000313" key="2">
    <source>
        <dbReference type="Proteomes" id="UP000813876"/>
    </source>
</evidence>
<dbReference type="EMBL" id="WMCP01000017">
    <property type="protein sequence ID" value="MCF2302870.1"/>
    <property type="molecule type" value="Genomic_DNA"/>
</dbReference>
<name>A0AAW4ZWS8_PHOPO</name>
<organism evidence="1 2">
    <name type="scientific">Photobacterium phosphoreum</name>
    <dbReference type="NCBI Taxonomy" id="659"/>
    <lineage>
        <taxon>Bacteria</taxon>
        <taxon>Pseudomonadati</taxon>
        <taxon>Pseudomonadota</taxon>
        <taxon>Gammaproteobacteria</taxon>
        <taxon>Vibrionales</taxon>
        <taxon>Vibrionaceae</taxon>
        <taxon>Photobacterium</taxon>
    </lineage>
</organism>
<comment type="caution">
    <text evidence="1">The sequence shown here is derived from an EMBL/GenBank/DDBJ whole genome shotgun (WGS) entry which is preliminary data.</text>
</comment>
<dbReference type="Proteomes" id="UP000813876">
    <property type="component" value="Unassembled WGS sequence"/>
</dbReference>
<proteinExistence type="predicted"/>
<dbReference type="AlphaFoldDB" id="A0AAW4ZWS8"/>